<evidence type="ECO:0000313" key="1">
    <source>
        <dbReference type="EMBL" id="RWW99545.1"/>
    </source>
</evidence>
<evidence type="ECO:0000313" key="2">
    <source>
        <dbReference type="Proteomes" id="UP000287527"/>
    </source>
</evidence>
<reference evidence="1 2" key="1">
    <citation type="submission" date="2019-01" db="EMBL/GenBank/DDBJ databases">
        <title>Flavobacterium sp. nov.,isolated from freshwater.</title>
        <authorList>
            <person name="Zhang R."/>
            <person name="Du Z.-J."/>
        </authorList>
    </citation>
    <scope>NUCLEOTIDE SEQUENCE [LARGE SCALE GENOMIC DNA]</scope>
    <source>
        <strain evidence="1 2">1E403</strain>
    </source>
</reference>
<gene>
    <name evidence="1" type="ORF">EPI11_11365</name>
</gene>
<dbReference type="RefSeq" id="WP_128390096.1">
    <property type="nucleotide sequence ID" value="NZ_SBII01000008.1"/>
</dbReference>
<dbReference type="Proteomes" id="UP000287527">
    <property type="component" value="Unassembled WGS sequence"/>
</dbReference>
<accession>A0A3S3RIV6</accession>
<dbReference type="EMBL" id="SBII01000008">
    <property type="protein sequence ID" value="RWW99545.1"/>
    <property type="molecule type" value="Genomic_DNA"/>
</dbReference>
<comment type="caution">
    <text evidence="1">The sequence shown here is derived from an EMBL/GenBank/DDBJ whole genome shotgun (WGS) entry which is preliminary data.</text>
</comment>
<organism evidence="1 2">
    <name type="scientific">Flavobacterium cerinum</name>
    <dbReference type="NCBI Taxonomy" id="2502784"/>
    <lineage>
        <taxon>Bacteria</taxon>
        <taxon>Pseudomonadati</taxon>
        <taxon>Bacteroidota</taxon>
        <taxon>Flavobacteriia</taxon>
        <taxon>Flavobacteriales</taxon>
        <taxon>Flavobacteriaceae</taxon>
        <taxon>Flavobacterium</taxon>
    </lineage>
</organism>
<sequence length="106" mass="12783">MTREKISKKFDVEINNHFRFFNDFKIERVEQFHTLTNGSIIKHIINYKTSHQEFELLFTVEYNDKNVKITCLGDMELLESKMIFIIHLNKLNKESLETLFKLIDEI</sequence>
<keyword evidence="2" id="KW-1185">Reference proteome</keyword>
<protein>
    <submittedName>
        <fullName evidence="1">Uncharacterized protein</fullName>
    </submittedName>
</protein>
<proteinExistence type="predicted"/>
<dbReference type="AlphaFoldDB" id="A0A3S3RIV6"/>
<name>A0A3S3RIV6_9FLAO</name>